<name>A0A2D3TF17_9ENTR</name>
<gene>
    <name evidence="1" type="ORF">BJP43_09090</name>
</gene>
<dbReference type="RefSeq" id="WP_100096933.1">
    <property type="nucleotide sequence ID" value="NZ_CP017613.1"/>
</dbReference>
<dbReference type="Proteomes" id="UP000229055">
    <property type="component" value="Chromosome"/>
</dbReference>
<dbReference type="EMBL" id="CP017613">
    <property type="protein sequence ID" value="ATW34385.1"/>
    <property type="molecule type" value="Genomic_DNA"/>
</dbReference>
<organism evidence="1 2">
    <name type="scientific">Candidatus Williamhamiltonella defendens</name>
    <dbReference type="NCBI Taxonomy" id="138072"/>
    <lineage>
        <taxon>Bacteria</taxon>
        <taxon>Pseudomonadati</taxon>
        <taxon>Pseudomonadota</taxon>
        <taxon>Gammaproteobacteria</taxon>
        <taxon>Enterobacterales</taxon>
        <taxon>Enterobacteriaceae</taxon>
        <taxon>aphid secondary symbionts</taxon>
        <taxon>Candidatus Williamhamiltonella</taxon>
    </lineage>
</organism>
<proteinExistence type="predicted"/>
<evidence type="ECO:0000313" key="1">
    <source>
        <dbReference type="EMBL" id="ATW34385.1"/>
    </source>
</evidence>
<sequence>MSLITNTTIRNILGINVSESELKLLESKRLTPTSIKNSPRLLKRLERTHKKTFNENKKVAIKTFIKELTVSKDKKIEQNPHFLSDKNITIFPSFQDLKPLKIDSQAKNIKQGHCPQEKKFCVTINQENLGSILSDDRYVFIVVPSLNSKTKFEIISTCEGQFSSDGKRIGHVSLAMSESGRLDVYYAGMFEVENGNINNWSNESGHYKTDMNIHKKVARYMSAFPPEKFKEFR</sequence>
<reference evidence="2" key="2">
    <citation type="submission" date="2017-11" db="EMBL/GenBank/DDBJ databases">
        <title>PacBio sequencing of new strain of the secondary endosymbiont Candidatus Hamiltonella defensa.</title>
        <authorList>
            <person name="Strand M.R."/>
            <person name="Oliver K."/>
        </authorList>
    </citation>
    <scope>NUCLEOTIDE SEQUENCE [LARGE SCALE GENOMIC DNA]</scope>
    <source>
        <strain evidence="2">ZA17</strain>
    </source>
</reference>
<reference evidence="2" key="1">
    <citation type="submission" date="2016-10" db="EMBL/GenBank/DDBJ databases">
        <authorList>
            <person name="Chevignon G."/>
        </authorList>
    </citation>
    <scope>NUCLEOTIDE SEQUENCE [LARGE SCALE GENOMIC DNA]</scope>
    <source>
        <strain evidence="2">ZA17</strain>
    </source>
</reference>
<accession>A0A2D3TF17</accession>
<dbReference type="AlphaFoldDB" id="A0A2D3TF17"/>
<evidence type="ECO:0000313" key="2">
    <source>
        <dbReference type="Proteomes" id="UP000229055"/>
    </source>
</evidence>
<protein>
    <submittedName>
        <fullName evidence="1">Uncharacterized protein</fullName>
    </submittedName>
</protein>